<protein>
    <submittedName>
        <fullName evidence="1">Uncharacterized protein</fullName>
    </submittedName>
</protein>
<dbReference type="AlphaFoldDB" id="A0A9P9DRI2"/>
<proteinExistence type="predicted"/>
<organism evidence="1 2">
    <name type="scientific">Dendryphion nanum</name>
    <dbReference type="NCBI Taxonomy" id="256645"/>
    <lineage>
        <taxon>Eukaryota</taxon>
        <taxon>Fungi</taxon>
        <taxon>Dikarya</taxon>
        <taxon>Ascomycota</taxon>
        <taxon>Pezizomycotina</taxon>
        <taxon>Dothideomycetes</taxon>
        <taxon>Pleosporomycetidae</taxon>
        <taxon>Pleosporales</taxon>
        <taxon>Torulaceae</taxon>
        <taxon>Dendryphion</taxon>
    </lineage>
</organism>
<dbReference type="Proteomes" id="UP000700596">
    <property type="component" value="Unassembled WGS sequence"/>
</dbReference>
<accession>A0A9P9DRI2</accession>
<evidence type="ECO:0000313" key="2">
    <source>
        <dbReference type="Proteomes" id="UP000700596"/>
    </source>
</evidence>
<evidence type="ECO:0000313" key="1">
    <source>
        <dbReference type="EMBL" id="KAH7123981.1"/>
    </source>
</evidence>
<reference evidence="1" key="1">
    <citation type="journal article" date="2021" name="Nat. Commun.">
        <title>Genetic determinants of endophytism in the Arabidopsis root mycobiome.</title>
        <authorList>
            <person name="Mesny F."/>
            <person name="Miyauchi S."/>
            <person name="Thiergart T."/>
            <person name="Pickel B."/>
            <person name="Atanasova L."/>
            <person name="Karlsson M."/>
            <person name="Huettel B."/>
            <person name="Barry K.W."/>
            <person name="Haridas S."/>
            <person name="Chen C."/>
            <person name="Bauer D."/>
            <person name="Andreopoulos W."/>
            <person name="Pangilinan J."/>
            <person name="LaButti K."/>
            <person name="Riley R."/>
            <person name="Lipzen A."/>
            <person name="Clum A."/>
            <person name="Drula E."/>
            <person name="Henrissat B."/>
            <person name="Kohler A."/>
            <person name="Grigoriev I.V."/>
            <person name="Martin F.M."/>
            <person name="Hacquard S."/>
        </authorList>
    </citation>
    <scope>NUCLEOTIDE SEQUENCE</scope>
    <source>
        <strain evidence="1">MPI-CAGE-CH-0243</strain>
    </source>
</reference>
<name>A0A9P9DRI2_9PLEO</name>
<dbReference type="EMBL" id="JAGMWT010000008">
    <property type="protein sequence ID" value="KAH7123981.1"/>
    <property type="molecule type" value="Genomic_DNA"/>
</dbReference>
<gene>
    <name evidence="1" type="ORF">B0J11DRAFT_530370</name>
</gene>
<keyword evidence="2" id="KW-1185">Reference proteome</keyword>
<comment type="caution">
    <text evidence="1">The sequence shown here is derived from an EMBL/GenBank/DDBJ whole genome shotgun (WGS) entry which is preliminary data.</text>
</comment>
<sequence>MHLHQREFVNARSQFNPFPPFKLHSELFIFIIVHHFNHEFSSCPLHQPRSNNFRHPATTSAFRLTSRVRSQNAFQAINYLPPIPHGIMFGHIKLPKVSRPDPTDPTINFPEIAFLPRVLPPAEYRMHKIHPTPWIIIEHMLFISLLSRHIHQPFAPPFLVHRSWVVKVSLISDLQNLHIGKYRNCLPSKMRSSTVPPYRRLSIVEESAHAIQFLAKEIRLRSCESAILRFEC</sequence>